<gene>
    <name evidence="9" type="primary">petG</name>
</gene>
<evidence type="ECO:0000256" key="2">
    <source>
        <dbReference type="ARBA" id="ARBA00022448"/>
    </source>
</evidence>
<dbReference type="GO" id="GO:0015979">
    <property type="term" value="P:photosynthesis"/>
    <property type="evidence" value="ECO:0007669"/>
    <property type="project" value="UniProtKB-KW"/>
</dbReference>
<keyword evidence="5" id="KW-0249">Electron transport</keyword>
<keyword evidence="9" id="KW-0934">Plastid</keyword>
<dbReference type="InterPro" id="IPR036099">
    <property type="entry name" value="Cyt_6/f_cplx_su5_sf"/>
</dbReference>
<evidence type="ECO:0000256" key="4">
    <source>
        <dbReference type="ARBA" id="ARBA00022692"/>
    </source>
</evidence>
<evidence type="ECO:0000256" key="7">
    <source>
        <dbReference type="ARBA" id="ARBA00023136"/>
    </source>
</evidence>
<feature type="transmembrane region" description="Helical" evidence="8">
    <location>
        <begin position="6"/>
        <end position="27"/>
    </location>
</feature>
<evidence type="ECO:0000256" key="1">
    <source>
        <dbReference type="ARBA" id="ARBA00004167"/>
    </source>
</evidence>
<comment type="subcellular location">
    <subcellularLocation>
        <location evidence="1">Membrane</location>
        <topology evidence="1">Single-pass membrane protein</topology>
    </subcellularLocation>
</comment>
<protein>
    <submittedName>
        <fullName evidence="9">Cytochrome B6-F complex subunit 5</fullName>
    </submittedName>
</protein>
<keyword evidence="4 8" id="KW-0812">Transmembrane</keyword>
<dbReference type="EMBL" id="MH499250">
    <property type="protein sequence ID" value="AYC21337.1"/>
    <property type="molecule type" value="Genomic_DNA"/>
</dbReference>
<keyword evidence="3" id="KW-0602">Photosynthesis</keyword>
<keyword evidence="2" id="KW-0813">Transport</keyword>
<name>A0A385Y466_9LAMI</name>
<evidence type="ECO:0000256" key="6">
    <source>
        <dbReference type="ARBA" id="ARBA00022989"/>
    </source>
</evidence>
<dbReference type="GO" id="GO:0016020">
    <property type="term" value="C:membrane"/>
    <property type="evidence" value="ECO:0007669"/>
    <property type="project" value="UniProtKB-SubCell"/>
</dbReference>
<keyword evidence="9" id="KW-0150">Chloroplast</keyword>
<dbReference type="Pfam" id="PF02529">
    <property type="entry name" value="PetG"/>
    <property type="match status" value="1"/>
</dbReference>
<dbReference type="GO" id="GO:0009512">
    <property type="term" value="C:cytochrome b6f complex"/>
    <property type="evidence" value="ECO:0007669"/>
    <property type="project" value="InterPro"/>
</dbReference>
<evidence type="ECO:0000256" key="5">
    <source>
        <dbReference type="ARBA" id="ARBA00022982"/>
    </source>
</evidence>
<geneLocation type="chloroplast" evidence="9"/>
<keyword evidence="7 8" id="KW-0472">Membrane</keyword>
<dbReference type="InterPro" id="IPR003683">
    <property type="entry name" value="Cyt_6/f_cplx_su5"/>
</dbReference>
<evidence type="ECO:0000256" key="3">
    <source>
        <dbReference type="ARBA" id="ARBA00022531"/>
    </source>
</evidence>
<reference evidence="9" key="1">
    <citation type="submission" date="2018-06" db="EMBL/GenBank/DDBJ databases">
        <title>Punctuated plastome reduction and host-parasite horizontal gene transfer in holoparasitic Aphyllon.</title>
        <authorList>
            <person name="Schneider A.C."/>
            <person name="Chun H."/>
            <person name="Stefanovic S."/>
            <person name="Baldwin B.G."/>
        </authorList>
    </citation>
    <scope>NUCLEOTIDE SEQUENCE</scope>
</reference>
<proteinExistence type="predicted"/>
<keyword evidence="6 8" id="KW-1133">Transmembrane helix</keyword>
<evidence type="ECO:0000313" key="9">
    <source>
        <dbReference type="EMBL" id="AYC21337.1"/>
    </source>
</evidence>
<dbReference type="SUPFAM" id="SSF103446">
    <property type="entry name" value="PetG subunit of the cytochrome b6f complex"/>
    <property type="match status" value="1"/>
</dbReference>
<sequence>MIEFFIFRIVLGLIPITLAVLFVTDYLQYGCGDQLDLCLINIYFFD</sequence>
<evidence type="ECO:0000256" key="8">
    <source>
        <dbReference type="SAM" id="Phobius"/>
    </source>
</evidence>
<organism evidence="9">
    <name type="scientific">Aphyllon uniflorum var. occidentale</name>
    <dbReference type="NCBI Taxonomy" id="1873190"/>
    <lineage>
        <taxon>Eukaryota</taxon>
        <taxon>Viridiplantae</taxon>
        <taxon>Streptophyta</taxon>
        <taxon>Embryophyta</taxon>
        <taxon>Tracheophyta</taxon>
        <taxon>Spermatophyta</taxon>
        <taxon>Magnoliopsida</taxon>
        <taxon>eudicotyledons</taxon>
        <taxon>Gunneridae</taxon>
        <taxon>Pentapetalae</taxon>
        <taxon>asterids</taxon>
        <taxon>lamiids</taxon>
        <taxon>Lamiales</taxon>
        <taxon>Orobanchaceae</taxon>
        <taxon>Orobancheae</taxon>
        <taxon>Aphyllon</taxon>
    </lineage>
</organism>
<dbReference type="AlphaFoldDB" id="A0A385Y466"/>
<accession>A0A385Y466</accession>